<dbReference type="PANTHER" id="PTHR44688:SF16">
    <property type="entry name" value="DNA-BINDING TRANSCRIPTIONAL ACTIVATOR DEVR_DOSR"/>
    <property type="match status" value="1"/>
</dbReference>
<dbReference type="Gene3D" id="3.30.450.80">
    <property type="entry name" value="Transcription factor LuxR-like, autoinducer-binding domain"/>
    <property type="match status" value="1"/>
</dbReference>
<evidence type="ECO:0000313" key="5">
    <source>
        <dbReference type="EMBL" id="SDD35046.1"/>
    </source>
</evidence>
<organism evidence="5 6">
    <name type="scientific">Bradyrhizobium brasilense</name>
    <dbReference type="NCBI Taxonomy" id="1419277"/>
    <lineage>
        <taxon>Bacteria</taxon>
        <taxon>Pseudomonadati</taxon>
        <taxon>Pseudomonadota</taxon>
        <taxon>Alphaproteobacteria</taxon>
        <taxon>Hyphomicrobiales</taxon>
        <taxon>Nitrobacteraceae</taxon>
        <taxon>Bradyrhizobium</taxon>
    </lineage>
</organism>
<dbReference type="InterPro" id="IPR005143">
    <property type="entry name" value="TF_LuxR_autoind-bd_dom"/>
</dbReference>
<dbReference type="EMBL" id="FMZW01000010">
    <property type="protein sequence ID" value="SDD35046.1"/>
    <property type="molecule type" value="Genomic_DNA"/>
</dbReference>
<dbReference type="GO" id="GO:0003677">
    <property type="term" value="F:DNA binding"/>
    <property type="evidence" value="ECO:0007669"/>
    <property type="project" value="UniProtKB-KW"/>
</dbReference>
<protein>
    <submittedName>
        <fullName evidence="5">DNA-binding transcriptional regulator, CsgD family</fullName>
    </submittedName>
</protein>
<evidence type="ECO:0000256" key="2">
    <source>
        <dbReference type="ARBA" id="ARBA00023125"/>
    </source>
</evidence>
<evidence type="ECO:0000256" key="1">
    <source>
        <dbReference type="ARBA" id="ARBA00023015"/>
    </source>
</evidence>
<sequence length="244" mass="27273">MSSEYRIFQQFIGRLAESSDPVSAKQSMGDVTAALDLHCFAYLALPHEPGTSPKLISTYPSSWTELYLRRGYESIDPVVRRAVQQSEPFRWGLGFDPDVRPESERELFEEAAGSGIRCGFTFPIHDNGVIAALTVATDARRTGFERSLNKYVQSLRLISIIFHAHARRFWTSDRIVGGVVLSPREFECLGWSSRGKSAGEIGIILGISERTAWFHLDNARAKLGVRSLRQAVALLAESRSKLRV</sequence>
<dbReference type="Pfam" id="PF03472">
    <property type="entry name" value="Autoind_bind"/>
    <property type="match status" value="1"/>
</dbReference>
<dbReference type="SMART" id="SM00421">
    <property type="entry name" value="HTH_LUXR"/>
    <property type="match status" value="1"/>
</dbReference>
<evidence type="ECO:0000313" key="6">
    <source>
        <dbReference type="Proteomes" id="UP000199245"/>
    </source>
</evidence>
<keyword evidence="1" id="KW-0805">Transcription regulation</keyword>
<dbReference type="PROSITE" id="PS50043">
    <property type="entry name" value="HTH_LUXR_2"/>
    <property type="match status" value="1"/>
</dbReference>
<dbReference type="PANTHER" id="PTHR44688">
    <property type="entry name" value="DNA-BINDING TRANSCRIPTIONAL ACTIVATOR DEVR_DOSR"/>
    <property type="match status" value="1"/>
</dbReference>
<dbReference type="AlphaFoldDB" id="A0A1G6U2Y8"/>
<proteinExistence type="predicted"/>
<dbReference type="RefSeq" id="WP_233442914.1">
    <property type="nucleotide sequence ID" value="NZ_FMZW01000010.1"/>
</dbReference>
<dbReference type="Proteomes" id="UP000199245">
    <property type="component" value="Unassembled WGS sequence"/>
</dbReference>
<gene>
    <name evidence="5" type="ORF">SAMN05216337_101084</name>
</gene>
<dbReference type="InterPro" id="IPR036388">
    <property type="entry name" value="WH-like_DNA-bd_sf"/>
</dbReference>
<dbReference type="Pfam" id="PF00196">
    <property type="entry name" value="GerE"/>
    <property type="match status" value="1"/>
</dbReference>
<dbReference type="GO" id="GO:0006355">
    <property type="term" value="P:regulation of DNA-templated transcription"/>
    <property type="evidence" value="ECO:0007669"/>
    <property type="project" value="InterPro"/>
</dbReference>
<dbReference type="CDD" id="cd06170">
    <property type="entry name" value="LuxR_C_like"/>
    <property type="match status" value="1"/>
</dbReference>
<name>A0A1G6U2Y8_9BRAD</name>
<evidence type="ECO:0000256" key="3">
    <source>
        <dbReference type="ARBA" id="ARBA00023163"/>
    </source>
</evidence>
<dbReference type="InterPro" id="IPR036693">
    <property type="entry name" value="TF_LuxR_autoind-bd_dom_sf"/>
</dbReference>
<dbReference type="InterPro" id="IPR000792">
    <property type="entry name" value="Tscrpt_reg_LuxR_C"/>
</dbReference>
<keyword evidence="3" id="KW-0804">Transcription</keyword>
<evidence type="ECO:0000259" key="4">
    <source>
        <dbReference type="PROSITE" id="PS50043"/>
    </source>
</evidence>
<dbReference type="SUPFAM" id="SSF46894">
    <property type="entry name" value="C-terminal effector domain of the bipartite response regulators"/>
    <property type="match status" value="1"/>
</dbReference>
<feature type="domain" description="HTH luxR-type" evidence="4">
    <location>
        <begin position="174"/>
        <end position="239"/>
    </location>
</feature>
<dbReference type="PRINTS" id="PR00038">
    <property type="entry name" value="HTHLUXR"/>
</dbReference>
<accession>A0A1G6U2Y8</accession>
<reference evidence="5 6" key="1">
    <citation type="submission" date="2016-10" db="EMBL/GenBank/DDBJ databases">
        <authorList>
            <person name="de Groot N.N."/>
        </authorList>
    </citation>
    <scope>NUCLEOTIDE SEQUENCE [LARGE SCALE GENOMIC DNA]</scope>
    <source>
        <strain evidence="5 6">R5</strain>
    </source>
</reference>
<keyword evidence="2 5" id="KW-0238">DNA-binding</keyword>
<dbReference type="Gene3D" id="1.10.10.10">
    <property type="entry name" value="Winged helix-like DNA-binding domain superfamily/Winged helix DNA-binding domain"/>
    <property type="match status" value="1"/>
</dbReference>
<dbReference type="SUPFAM" id="SSF75516">
    <property type="entry name" value="Pheromone-binding domain of LuxR-like quorum-sensing transcription factors"/>
    <property type="match status" value="1"/>
</dbReference>
<dbReference type="InterPro" id="IPR016032">
    <property type="entry name" value="Sig_transdc_resp-reg_C-effctor"/>
</dbReference>